<dbReference type="SUPFAM" id="SSF51735">
    <property type="entry name" value="NAD(P)-binding Rossmann-fold domains"/>
    <property type="match status" value="1"/>
</dbReference>
<keyword evidence="5" id="KW-0520">NAD</keyword>
<dbReference type="GO" id="GO:0009225">
    <property type="term" value="P:nucleotide-sugar metabolic process"/>
    <property type="evidence" value="ECO:0007669"/>
    <property type="project" value="InterPro"/>
</dbReference>
<dbReference type="Pfam" id="PF16363">
    <property type="entry name" value="GDP_Man_Dehyd"/>
    <property type="match status" value="1"/>
</dbReference>
<evidence type="ECO:0000313" key="9">
    <source>
        <dbReference type="EMBL" id="OGD40782.1"/>
    </source>
</evidence>
<dbReference type="InterPro" id="IPR036291">
    <property type="entry name" value="NAD(P)-bd_dom_sf"/>
</dbReference>
<protein>
    <recommendedName>
        <fullName evidence="4 7">dTDP-glucose 4,6-dehydratase</fullName>
        <ecNumber evidence="4 7">4.2.1.46</ecNumber>
    </recommendedName>
</protein>
<name>A0A1F5CD66_9BACT</name>
<keyword evidence="6 7" id="KW-0456">Lyase</keyword>
<dbReference type="PANTHER" id="PTHR43000">
    <property type="entry name" value="DTDP-D-GLUCOSE 4,6-DEHYDRATASE-RELATED"/>
    <property type="match status" value="1"/>
</dbReference>
<accession>A0A1F5CD66</accession>
<dbReference type="Gene3D" id="3.40.50.720">
    <property type="entry name" value="NAD(P)-binding Rossmann-like Domain"/>
    <property type="match status" value="1"/>
</dbReference>
<dbReference type="Gene3D" id="3.90.25.10">
    <property type="entry name" value="UDP-galactose 4-epimerase, domain 1"/>
    <property type="match status" value="1"/>
</dbReference>
<evidence type="ECO:0000256" key="5">
    <source>
        <dbReference type="ARBA" id="ARBA00023027"/>
    </source>
</evidence>
<reference evidence="9 10" key="1">
    <citation type="journal article" date="2016" name="Nat. Commun.">
        <title>Thousands of microbial genomes shed light on interconnected biogeochemical processes in an aquifer system.</title>
        <authorList>
            <person name="Anantharaman K."/>
            <person name="Brown C.T."/>
            <person name="Hug L.A."/>
            <person name="Sharon I."/>
            <person name="Castelle C.J."/>
            <person name="Probst A.J."/>
            <person name="Thomas B.C."/>
            <person name="Singh A."/>
            <person name="Wilkins M.J."/>
            <person name="Karaoz U."/>
            <person name="Brodie E.L."/>
            <person name="Williams K.H."/>
            <person name="Hubbard S.S."/>
            <person name="Banfield J.F."/>
        </authorList>
    </citation>
    <scope>NUCLEOTIDE SEQUENCE [LARGE SCALE GENOMIC DNA]</scope>
</reference>
<gene>
    <name evidence="9" type="ORF">A3I30_01670</name>
</gene>
<feature type="domain" description="NAD(P)-binding" evidence="8">
    <location>
        <begin position="10"/>
        <end position="313"/>
    </location>
</feature>
<comment type="similarity">
    <text evidence="3 7">Belongs to the NAD(P)-dependent epimerase/dehydratase family. dTDP-glucose dehydratase subfamily.</text>
</comment>
<comment type="caution">
    <text evidence="9">The sequence shown here is derived from an EMBL/GenBank/DDBJ whole genome shotgun (WGS) entry which is preliminary data.</text>
</comment>
<dbReference type="CDD" id="cd05246">
    <property type="entry name" value="dTDP_GD_SDR_e"/>
    <property type="match status" value="1"/>
</dbReference>
<dbReference type="AlphaFoldDB" id="A0A1F5CD66"/>
<dbReference type="Proteomes" id="UP000177197">
    <property type="component" value="Unassembled WGS sequence"/>
</dbReference>
<sequence>MKDFESSKILVFGGAGFIGSNFIRHILSEEHPEKLVNFDKLTYSGNPDNLREITSDPAYEFMRDDIADYRAVEATIKKYKPQYIINFAAETHVDRSIHVGARDFIRTNTEGVFNVLEAIKNIGGVKKFVQVSTDEVYGSLDLNSKRKFKEGDELKPNSPYAASKASGDLWCRAYYSTWNTPVVVTRCANNFGAYQYPEKLIPFFILRMLTGQKLPLYGTGENIRDWIHVLDHCQALKLCLLSGRPGDIYNIGAGNEKTNIEMAKMILAHFNKDESHIEFVTDRPGHDLRYGINTDKIRTELGWEPGYNFNIGFSQTIRWYIDNRSWVEKIYNKTDDINAHIKNLNKDKYKN</sequence>
<comment type="catalytic activity">
    <reaction evidence="1 7">
        <text>dTDP-alpha-D-glucose = dTDP-4-dehydro-6-deoxy-alpha-D-glucose + H2O</text>
        <dbReference type="Rhea" id="RHEA:17221"/>
        <dbReference type="ChEBI" id="CHEBI:15377"/>
        <dbReference type="ChEBI" id="CHEBI:57477"/>
        <dbReference type="ChEBI" id="CHEBI:57649"/>
        <dbReference type="EC" id="4.2.1.46"/>
    </reaction>
</comment>
<evidence type="ECO:0000256" key="4">
    <source>
        <dbReference type="ARBA" id="ARBA00011990"/>
    </source>
</evidence>
<dbReference type="NCBIfam" id="TIGR01181">
    <property type="entry name" value="dTDP_gluc_dehyt"/>
    <property type="match status" value="1"/>
</dbReference>
<evidence type="ECO:0000259" key="8">
    <source>
        <dbReference type="Pfam" id="PF16363"/>
    </source>
</evidence>
<evidence type="ECO:0000256" key="2">
    <source>
        <dbReference type="ARBA" id="ARBA00001911"/>
    </source>
</evidence>
<evidence type="ECO:0000256" key="3">
    <source>
        <dbReference type="ARBA" id="ARBA00008178"/>
    </source>
</evidence>
<comment type="cofactor">
    <cofactor evidence="2 7">
        <name>NAD(+)</name>
        <dbReference type="ChEBI" id="CHEBI:57540"/>
    </cofactor>
</comment>
<proteinExistence type="inferred from homology"/>
<dbReference type="GO" id="GO:0008460">
    <property type="term" value="F:dTDP-glucose 4,6-dehydratase activity"/>
    <property type="evidence" value="ECO:0007669"/>
    <property type="project" value="UniProtKB-EC"/>
</dbReference>
<dbReference type="EC" id="4.2.1.46" evidence="4 7"/>
<evidence type="ECO:0000313" key="10">
    <source>
        <dbReference type="Proteomes" id="UP000177197"/>
    </source>
</evidence>
<evidence type="ECO:0000256" key="6">
    <source>
        <dbReference type="ARBA" id="ARBA00023239"/>
    </source>
</evidence>
<dbReference type="EMBL" id="MEYV01000001">
    <property type="protein sequence ID" value="OGD40782.1"/>
    <property type="molecule type" value="Genomic_DNA"/>
</dbReference>
<dbReference type="InterPro" id="IPR016040">
    <property type="entry name" value="NAD(P)-bd_dom"/>
</dbReference>
<evidence type="ECO:0000256" key="1">
    <source>
        <dbReference type="ARBA" id="ARBA00001539"/>
    </source>
</evidence>
<evidence type="ECO:0000256" key="7">
    <source>
        <dbReference type="RuleBase" id="RU004473"/>
    </source>
</evidence>
<organism evidence="9 10">
    <name type="scientific">Candidatus Azambacteria bacterium RIFCSPLOWO2_02_FULL_44_14</name>
    <dbReference type="NCBI Taxonomy" id="1797306"/>
    <lineage>
        <taxon>Bacteria</taxon>
        <taxon>Candidatus Azamiibacteriota</taxon>
    </lineage>
</organism>
<dbReference type="InterPro" id="IPR005888">
    <property type="entry name" value="dTDP_Gluc_deHydtase"/>
</dbReference>